<protein>
    <recommendedName>
        <fullName evidence="4">SH3 domain-containing protein</fullName>
    </recommendedName>
</protein>
<keyword evidence="1" id="KW-0732">Signal</keyword>
<evidence type="ECO:0000313" key="2">
    <source>
        <dbReference type="EMBL" id="RIV83874.1"/>
    </source>
</evidence>
<organism evidence="2 3">
    <name type="scientific">Aurantiacibacter zhengii</name>
    <dbReference type="NCBI Taxonomy" id="2307003"/>
    <lineage>
        <taxon>Bacteria</taxon>
        <taxon>Pseudomonadati</taxon>
        <taxon>Pseudomonadota</taxon>
        <taxon>Alphaproteobacteria</taxon>
        <taxon>Sphingomonadales</taxon>
        <taxon>Erythrobacteraceae</taxon>
        <taxon>Aurantiacibacter</taxon>
    </lineage>
</organism>
<sequence length="170" mass="19020">MEKATSATFARDHTMIRSIACILPALLFAAPALAQDDDPFAACASMTDDEARLACFDSTYARQQVVIAEREIVEEREREEVFGFREEDAALERAQDDVALTATVAEVLQGSGRSQVLLLDNGQLWREVSGSTLRNRVRDGWAASISRHWSGAYEMRFEGRSGYLRVARMR</sequence>
<feature type="chain" id="PRO_5019322711" description="SH3 domain-containing protein" evidence="1">
    <location>
        <begin position="35"/>
        <end position="170"/>
    </location>
</feature>
<dbReference type="EMBL" id="QXFL01000008">
    <property type="protein sequence ID" value="RIV83874.1"/>
    <property type="molecule type" value="Genomic_DNA"/>
</dbReference>
<gene>
    <name evidence="2" type="ORF">D2V07_15425</name>
</gene>
<evidence type="ECO:0008006" key="4">
    <source>
        <dbReference type="Google" id="ProtNLM"/>
    </source>
</evidence>
<dbReference type="AlphaFoldDB" id="A0A418NP28"/>
<comment type="caution">
    <text evidence="2">The sequence shown here is derived from an EMBL/GenBank/DDBJ whole genome shotgun (WGS) entry which is preliminary data.</text>
</comment>
<keyword evidence="3" id="KW-1185">Reference proteome</keyword>
<accession>A0A418NP28</accession>
<reference evidence="2 3" key="1">
    <citation type="submission" date="2018-08" db="EMBL/GenBank/DDBJ databases">
        <title>Erythrobacter zhengii sp.nov., a bacterium isolated from deep-sea sediment.</title>
        <authorList>
            <person name="Fang C."/>
            <person name="Wu Y.-H."/>
            <person name="Sun C."/>
            <person name="Wang H."/>
            <person name="Cheng H."/>
            <person name="Meng F.-X."/>
            <person name="Wang C.-S."/>
            <person name="Xu X.-W."/>
        </authorList>
    </citation>
    <scope>NUCLEOTIDE SEQUENCE [LARGE SCALE GENOMIC DNA]</scope>
    <source>
        <strain evidence="2 3">V18</strain>
    </source>
</reference>
<name>A0A418NP28_9SPHN</name>
<evidence type="ECO:0000256" key="1">
    <source>
        <dbReference type="SAM" id="SignalP"/>
    </source>
</evidence>
<feature type="signal peptide" evidence="1">
    <location>
        <begin position="1"/>
        <end position="34"/>
    </location>
</feature>
<evidence type="ECO:0000313" key="3">
    <source>
        <dbReference type="Proteomes" id="UP000286576"/>
    </source>
</evidence>
<proteinExistence type="predicted"/>
<dbReference type="OrthoDB" id="7596780at2"/>
<dbReference type="Proteomes" id="UP000286576">
    <property type="component" value="Unassembled WGS sequence"/>
</dbReference>